<evidence type="ECO:0000313" key="5">
    <source>
        <dbReference type="Proteomes" id="UP001242368"/>
    </source>
</evidence>
<protein>
    <submittedName>
        <fullName evidence="3">AAA family ATPase</fullName>
    </submittedName>
</protein>
<feature type="coiled-coil region" evidence="1">
    <location>
        <begin position="809"/>
        <end position="853"/>
    </location>
</feature>
<comment type="caution">
    <text evidence="3">The sequence shown here is derived from an EMBL/GenBank/DDBJ whole genome shotgun (WGS) entry which is preliminary data.</text>
</comment>
<keyword evidence="1" id="KW-0175">Coiled coil</keyword>
<evidence type="ECO:0000313" key="4">
    <source>
        <dbReference type="EMBL" id="MDN3708807.1"/>
    </source>
</evidence>
<feature type="coiled-coil region" evidence="1">
    <location>
        <begin position="521"/>
        <end position="641"/>
    </location>
</feature>
<dbReference type="SUPFAM" id="SSF52540">
    <property type="entry name" value="P-loop containing nucleoside triphosphate hydrolases"/>
    <property type="match status" value="2"/>
</dbReference>
<accession>A0ABT8CM44</accession>
<feature type="coiled-coil region" evidence="1">
    <location>
        <begin position="244"/>
        <end position="326"/>
    </location>
</feature>
<feature type="coiled-coil region" evidence="1">
    <location>
        <begin position="364"/>
        <end position="394"/>
    </location>
</feature>
<keyword evidence="5" id="KW-1185">Reference proteome</keyword>
<dbReference type="Gene3D" id="3.40.50.300">
    <property type="entry name" value="P-loop containing nucleotide triphosphate hydrolases"/>
    <property type="match status" value="2"/>
</dbReference>
<dbReference type="PANTHER" id="PTHR32114:SF2">
    <property type="entry name" value="ABC TRANSPORTER ABCH.3"/>
    <property type="match status" value="1"/>
</dbReference>
<reference evidence="3" key="3">
    <citation type="submission" date="2023-06" db="EMBL/GenBank/DDBJ databases">
        <authorList>
            <person name="Lucena T."/>
            <person name="Sun Q."/>
        </authorList>
    </citation>
    <scope>NUCLEOTIDE SEQUENCE</scope>
    <source>
        <strain evidence="3">CECT 7184</strain>
    </source>
</reference>
<proteinExistence type="predicted"/>
<feature type="domain" description="Rad50/SbcC-type AAA" evidence="2">
    <location>
        <begin position="6"/>
        <end position="273"/>
    </location>
</feature>
<dbReference type="Pfam" id="PF13476">
    <property type="entry name" value="AAA_23"/>
    <property type="match status" value="1"/>
</dbReference>
<gene>
    <name evidence="3" type="ORF">QW060_00095</name>
    <name evidence="4" type="ORF">QW060_17020</name>
</gene>
<evidence type="ECO:0000313" key="3">
    <source>
        <dbReference type="EMBL" id="MDN3705538.1"/>
    </source>
</evidence>
<dbReference type="InterPro" id="IPR038729">
    <property type="entry name" value="Rad50/SbcC_AAA"/>
</dbReference>
<sequence length="1011" mass="117689">MLPIYLSIDGLYSYKTKQEIDFTRLTEAGLFGIFGKVGSGKSSILEAMTFALYGDTNRLNSKNRAYNMMNLNTDHLKIVFEFIGKENKKYSFEAGWKRNGKNFEKVSTIERKAYVYENGIKIPLESNDAEAVIGISYKNFNRTVIVPQGQFKEFLELKGTDRSIMMKELFNLDRYDLYQKAADLKSVNQSAVEQIQGSLQILTDYTEETFTALTQNLEHKEASLILKEKEFTVKEEEINKLHEMKKLQSDLIERRQELELMKQQKQAITDLKQRVILFEKTEKTFKNLLEAFEKESDNFQRQKEALKDTEEKLSKKKAQTEDVASEFEKINDEISKNEYYKILIADLENMLSYKKQLGELDTINNRLQKAAVFIENTKKNLDSKQKELTLKKEKTEYLKRQKADTGLLFAVEAWFQKNKTLNQHLEQSLKTIADKEVMQTELQQFFIEHQLKPETAKETLMQRNLELKEQIHQTQQHINQLNVQKQLVQYADELHNGIPCPLCGSEDHPHIMKSSDVTERLQEFDLQYEKLSKNLDQLIQLQNQLEIITGKTELLHHDLKNEKDTKEATLASLKKHQEAFIWDDFDAEDYTTFHTVKETSQKIEKEIENHEIELKSINSEVEKLQGELEKYTSAVKNIEKDASQKIGSIGQLKEAFKQLNTEDYLNLTKEDIVSKKEKITETVQTNEKRYTTLIALKEKVQTDMIRLEYQKTSQEKSVAEIENAVRTYSTSIQLLLHQNNFETIEEVLAILSLNLDTETCHKEIREFEDRFHLTEHTVAQLEEKTKNQQWDASYYDAVLLNYQQLKEGREILIGEIKSVKDQLEEHKKRSTEKKKLSEQLEQLDLRSKNLSVLMNLFKGSGFVNFISTQYLEELCCIANQRFERLTRGQLTLVINEDNDFEVVDHLNSDRQRSVKTLSGGQFFQASLCLALALAENTRSLNKNEKNFFFIDEGFGTQDNESVNLIFETLNNLRNENRIVGIISHVEELQERIPASVSVVKDSERGSLIKIN</sequence>
<dbReference type="InterPro" id="IPR027417">
    <property type="entry name" value="P-loop_NTPase"/>
</dbReference>
<dbReference type="PANTHER" id="PTHR32114">
    <property type="entry name" value="ABC TRANSPORTER ABCH.3"/>
    <property type="match status" value="1"/>
</dbReference>
<organism evidence="3 5">
    <name type="scientific">Paenimyroides ceti</name>
    <dbReference type="NCBI Taxonomy" id="395087"/>
    <lineage>
        <taxon>Bacteria</taxon>
        <taxon>Pseudomonadati</taxon>
        <taxon>Bacteroidota</taxon>
        <taxon>Flavobacteriia</taxon>
        <taxon>Flavobacteriales</taxon>
        <taxon>Flavobacteriaceae</taxon>
        <taxon>Paenimyroides</taxon>
    </lineage>
</organism>
<dbReference type="Pfam" id="PF13558">
    <property type="entry name" value="SbcC_Walker_B"/>
    <property type="match status" value="1"/>
</dbReference>
<dbReference type="EMBL" id="JAUFQU010000001">
    <property type="protein sequence ID" value="MDN3705538.1"/>
    <property type="molecule type" value="Genomic_DNA"/>
</dbReference>
<reference evidence="3" key="1">
    <citation type="journal article" date="2014" name="Int. J. Syst. Evol. Microbiol.">
        <title>Complete genome of a new Firmicutes species belonging to the dominant human colonic microbiota ('Ruminococcus bicirculans') reveals two chromosomes and a selective capacity to utilize plant glucans.</title>
        <authorList>
            <consortium name="NISC Comparative Sequencing Program"/>
            <person name="Wegmann U."/>
            <person name="Louis P."/>
            <person name="Goesmann A."/>
            <person name="Henrissat B."/>
            <person name="Duncan S.H."/>
            <person name="Flint H.J."/>
        </authorList>
    </citation>
    <scope>NUCLEOTIDE SEQUENCE</scope>
    <source>
        <strain evidence="3">CECT 7184</strain>
    </source>
</reference>
<name>A0ABT8CM44_9FLAO</name>
<dbReference type="EMBL" id="JAUFQU010000001">
    <property type="protein sequence ID" value="MDN3708807.1"/>
    <property type="molecule type" value="Genomic_DNA"/>
</dbReference>
<dbReference type="RefSeq" id="WP_290361706.1">
    <property type="nucleotide sequence ID" value="NZ_JAUFQU010000001.1"/>
</dbReference>
<reference evidence="5" key="2">
    <citation type="journal article" date="2019" name="Int. J. Syst. Evol. Microbiol.">
        <title>The Global Catalogue of Microorganisms (GCM) 10K type strain sequencing project: providing services to taxonomists for standard genome sequencing and annotation.</title>
        <authorList>
            <consortium name="The Broad Institute Genomics Platform"/>
            <consortium name="The Broad Institute Genome Sequencing Center for Infectious Disease"/>
            <person name="Wu L."/>
            <person name="Ma J."/>
        </authorList>
    </citation>
    <scope>NUCLEOTIDE SEQUENCE [LARGE SCALE GENOMIC DNA]</scope>
    <source>
        <strain evidence="5">CECT 7184</strain>
    </source>
</reference>
<evidence type="ECO:0000259" key="2">
    <source>
        <dbReference type="Pfam" id="PF13476"/>
    </source>
</evidence>
<feature type="coiled-coil region" evidence="1">
    <location>
        <begin position="457"/>
        <end position="484"/>
    </location>
</feature>
<evidence type="ECO:0000256" key="1">
    <source>
        <dbReference type="SAM" id="Coils"/>
    </source>
</evidence>
<dbReference type="Proteomes" id="UP001242368">
    <property type="component" value="Unassembled WGS sequence"/>
</dbReference>